<sequence length="106" mass="12145">MPMTFFLPCVQELKQNGISIPYEMYANLMLLHNYTLEEGDHVKGARMLIRVANNISKFPSHIVPILTSTVIECHRAGLRHAAYKYATTLMNPEYRKKCGSKICEKD</sequence>
<proteinExistence type="predicted"/>
<evidence type="ECO:0000313" key="2">
    <source>
        <dbReference type="Proteomes" id="UP001162164"/>
    </source>
</evidence>
<protein>
    <recommendedName>
        <fullName evidence="3">Vitellogenin</fullName>
    </recommendedName>
</protein>
<reference evidence="1" key="1">
    <citation type="journal article" date="2023" name="Insect Mol. Biol.">
        <title>Genome sequencing provides insights into the evolution of gene families encoding plant cell wall-degrading enzymes in longhorned beetles.</title>
        <authorList>
            <person name="Shin N.R."/>
            <person name="Okamura Y."/>
            <person name="Kirsch R."/>
            <person name="Pauchet Y."/>
        </authorList>
    </citation>
    <scope>NUCLEOTIDE SEQUENCE</scope>
    <source>
        <strain evidence="1">MMC_N1</strain>
    </source>
</reference>
<dbReference type="PANTHER" id="PTHR14920:SF0">
    <property type="entry name" value="WD REPEAT DOMAIN 19"/>
    <property type="match status" value="1"/>
</dbReference>
<dbReference type="EMBL" id="JAPWTJ010000889">
    <property type="protein sequence ID" value="KAJ8975022.1"/>
    <property type="molecule type" value="Genomic_DNA"/>
</dbReference>
<evidence type="ECO:0008006" key="3">
    <source>
        <dbReference type="Google" id="ProtNLM"/>
    </source>
</evidence>
<dbReference type="Proteomes" id="UP001162164">
    <property type="component" value="Unassembled WGS sequence"/>
</dbReference>
<organism evidence="1 2">
    <name type="scientific">Molorchus minor</name>
    <dbReference type="NCBI Taxonomy" id="1323400"/>
    <lineage>
        <taxon>Eukaryota</taxon>
        <taxon>Metazoa</taxon>
        <taxon>Ecdysozoa</taxon>
        <taxon>Arthropoda</taxon>
        <taxon>Hexapoda</taxon>
        <taxon>Insecta</taxon>
        <taxon>Pterygota</taxon>
        <taxon>Neoptera</taxon>
        <taxon>Endopterygota</taxon>
        <taxon>Coleoptera</taxon>
        <taxon>Polyphaga</taxon>
        <taxon>Cucujiformia</taxon>
        <taxon>Chrysomeloidea</taxon>
        <taxon>Cerambycidae</taxon>
        <taxon>Lamiinae</taxon>
        <taxon>Monochamini</taxon>
        <taxon>Molorchus</taxon>
    </lineage>
</organism>
<dbReference type="PANTHER" id="PTHR14920">
    <property type="entry name" value="OSMOTIC AVOIDANCE ABNORMAL PROTEIN 1/WD REPEAT MEMBRANE PROTEIN"/>
    <property type="match status" value="1"/>
</dbReference>
<name>A0ABQ9JC81_9CUCU</name>
<evidence type="ECO:0000313" key="1">
    <source>
        <dbReference type="EMBL" id="KAJ8975022.1"/>
    </source>
</evidence>
<keyword evidence="2" id="KW-1185">Reference proteome</keyword>
<gene>
    <name evidence="1" type="ORF">NQ317_012460</name>
</gene>
<comment type="caution">
    <text evidence="1">The sequence shown here is derived from an EMBL/GenBank/DDBJ whole genome shotgun (WGS) entry which is preliminary data.</text>
</comment>
<dbReference type="InterPro" id="IPR040379">
    <property type="entry name" value="WDR19/dyf-2"/>
</dbReference>
<accession>A0ABQ9JC81</accession>